<comment type="caution">
    <text evidence="1">The sequence shown here is derived from an EMBL/GenBank/DDBJ whole genome shotgun (WGS) entry which is preliminary data.</text>
</comment>
<keyword evidence="2" id="KW-1185">Reference proteome</keyword>
<reference evidence="1 2" key="1">
    <citation type="submission" date="2021-06" db="EMBL/GenBank/DDBJ databases">
        <title>Caerostris darwini draft genome.</title>
        <authorList>
            <person name="Kono N."/>
            <person name="Arakawa K."/>
        </authorList>
    </citation>
    <scope>NUCLEOTIDE SEQUENCE [LARGE SCALE GENOMIC DNA]</scope>
</reference>
<sequence length="116" mass="13197">MYGLYQSHYIPIAKETKAFMRILYYTCHPYIVLRRTSLAGRRLSLQLVCTTNNSKELALLTRIPGARFSSLFAYNACTIPSNGRRPRVLSAVLKATPRNNASFPTKVTEEVARRPF</sequence>
<proteinExistence type="predicted"/>
<gene>
    <name evidence="1" type="ORF">CDAR_573121</name>
</gene>
<dbReference type="Proteomes" id="UP001054837">
    <property type="component" value="Unassembled WGS sequence"/>
</dbReference>
<accession>A0AAV4W8M1</accession>
<name>A0AAV4W8M1_9ARAC</name>
<dbReference type="AlphaFoldDB" id="A0AAV4W8M1"/>
<evidence type="ECO:0000313" key="2">
    <source>
        <dbReference type="Proteomes" id="UP001054837"/>
    </source>
</evidence>
<organism evidence="1 2">
    <name type="scientific">Caerostris darwini</name>
    <dbReference type="NCBI Taxonomy" id="1538125"/>
    <lineage>
        <taxon>Eukaryota</taxon>
        <taxon>Metazoa</taxon>
        <taxon>Ecdysozoa</taxon>
        <taxon>Arthropoda</taxon>
        <taxon>Chelicerata</taxon>
        <taxon>Arachnida</taxon>
        <taxon>Araneae</taxon>
        <taxon>Araneomorphae</taxon>
        <taxon>Entelegynae</taxon>
        <taxon>Araneoidea</taxon>
        <taxon>Araneidae</taxon>
        <taxon>Caerostris</taxon>
    </lineage>
</organism>
<protein>
    <submittedName>
        <fullName evidence="1">Uncharacterized protein</fullName>
    </submittedName>
</protein>
<evidence type="ECO:0000313" key="1">
    <source>
        <dbReference type="EMBL" id="GIY77973.1"/>
    </source>
</evidence>
<dbReference type="EMBL" id="BPLQ01014198">
    <property type="protein sequence ID" value="GIY77973.1"/>
    <property type="molecule type" value="Genomic_DNA"/>
</dbReference>